<dbReference type="GO" id="GO:0005507">
    <property type="term" value="F:copper ion binding"/>
    <property type="evidence" value="ECO:0007669"/>
    <property type="project" value="InterPro"/>
</dbReference>
<dbReference type="Pfam" id="PF05051">
    <property type="entry name" value="COX17"/>
    <property type="match status" value="1"/>
</dbReference>
<dbReference type="PANTHER" id="PTHR16719:SF0">
    <property type="entry name" value="CYTOCHROME C OXIDASE COPPER CHAPERONE"/>
    <property type="match status" value="1"/>
</dbReference>
<comment type="caution">
    <text evidence="9">The sequence shown here is derived from an EMBL/GenBank/DDBJ whole genome shotgun (WGS) entry which is preliminary data.</text>
</comment>
<organism evidence="9 10">
    <name type="scientific">Lentinula edodes</name>
    <name type="common">Shiitake mushroom</name>
    <name type="synonym">Lentinus edodes</name>
    <dbReference type="NCBI Taxonomy" id="5353"/>
    <lineage>
        <taxon>Eukaryota</taxon>
        <taxon>Fungi</taxon>
        <taxon>Dikarya</taxon>
        <taxon>Basidiomycota</taxon>
        <taxon>Agaricomycotina</taxon>
        <taxon>Agaricomycetes</taxon>
        <taxon>Agaricomycetidae</taxon>
        <taxon>Agaricales</taxon>
        <taxon>Marasmiineae</taxon>
        <taxon>Omphalotaceae</taxon>
        <taxon>Lentinula</taxon>
    </lineage>
</organism>
<dbReference type="SUPFAM" id="SSF47072">
    <property type="entry name" value="Cysteine alpha-hairpin motif"/>
    <property type="match status" value="1"/>
</dbReference>
<reference evidence="9 10" key="2">
    <citation type="submission" date="2017-02" db="EMBL/GenBank/DDBJ databases">
        <title>A genome survey and senescence transcriptome analysis in Lentinula edodes.</title>
        <authorList>
            <person name="Sakamoto Y."/>
            <person name="Nakade K."/>
            <person name="Sato S."/>
            <person name="Yoshida Y."/>
            <person name="Miyazaki K."/>
            <person name="Natsume S."/>
            <person name="Konno N."/>
        </authorList>
    </citation>
    <scope>NUCLEOTIDE SEQUENCE [LARGE SCALE GENOMIC DNA]</scope>
    <source>
        <strain evidence="9 10">NBRC 111202</strain>
    </source>
</reference>
<protein>
    <submittedName>
        <fullName evidence="9">Cytochrome c oxidase copper chaperone</fullName>
    </submittedName>
</protein>
<dbReference type="PANTHER" id="PTHR16719">
    <property type="entry name" value="CYTOCHROME C OXIDASE COPPER CHAPERONE"/>
    <property type="match status" value="1"/>
</dbReference>
<reference evidence="9 10" key="1">
    <citation type="submission" date="2016-08" db="EMBL/GenBank/DDBJ databases">
        <authorList>
            <consortium name="Lentinula edodes genome sequencing consortium"/>
            <person name="Sakamoto Y."/>
            <person name="Nakade K."/>
            <person name="Sato S."/>
            <person name="Yoshida Y."/>
            <person name="Miyazaki K."/>
            <person name="Natsume S."/>
            <person name="Konno N."/>
        </authorList>
    </citation>
    <scope>NUCLEOTIDE SEQUENCE [LARGE SCALE GENOMIC DNA]</scope>
    <source>
        <strain evidence="9 10">NBRC 111202</strain>
    </source>
</reference>
<evidence type="ECO:0000256" key="1">
    <source>
        <dbReference type="ARBA" id="ARBA00004569"/>
    </source>
</evidence>
<comment type="subcellular location">
    <subcellularLocation>
        <location evidence="1">Mitochondrion intermembrane space</location>
    </subcellularLocation>
</comment>
<dbReference type="Proteomes" id="UP000188533">
    <property type="component" value="Unassembled WGS sequence"/>
</dbReference>
<dbReference type="EMBL" id="BDGU01000339">
    <property type="protein sequence ID" value="GAW06682.1"/>
    <property type="molecule type" value="Genomic_DNA"/>
</dbReference>
<keyword evidence="4 8" id="KW-0186">Copper</keyword>
<proteinExistence type="inferred from homology"/>
<comment type="similarity">
    <text evidence="2">Belongs to the COX17 family.</text>
</comment>
<dbReference type="AlphaFoldDB" id="A0A1Q3EHL0"/>
<keyword evidence="6" id="KW-1015">Disulfide bond</keyword>
<keyword evidence="3 8" id="KW-0479">Metal-binding</keyword>
<evidence type="ECO:0000313" key="10">
    <source>
        <dbReference type="Proteomes" id="UP000188533"/>
    </source>
</evidence>
<feature type="binding site" evidence="8">
    <location>
        <position position="40"/>
    </location>
    <ligand>
        <name>Cu cation</name>
        <dbReference type="ChEBI" id="CHEBI:23378"/>
    </ligand>
</feature>
<name>A0A1Q3EHL0_LENED</name>
<evidence type="ECO:0000256" key="4">
    <source>
        <dbReference type="ARBA" id="ARBA00023008"/>
    </source>
</evidence>
<dbReference type="GO" id="GO:0033617">
    <property type="term" value="P:mitochondrial respiratory chain complex IV assembly"/>
    <property type="evidence" value="ECO:0007669"/>
    <property type="project" value="TreeGrafter"/>
</dbReference>
<gene>
    <name evidence="9" type="ORF">LENED_008622</name>
</gene>
<sequence length="167" mass="18906">MFQKISSLWSSPQEPVSEVKYDPTNPKMNPLNPEGLKSCCACPQTKSARDDCFLKYGPDADENCQELVQNHLACMHNLDRPSCQTNAPYSSCYIYICDQLHQPAYRCIYLNRINIHNTQCNCIVIRQVVHRLLRNNESAAHINRQNAQVGRVKSCDSASTSNVGESR</sequence>
<accession>A0A1Q3EHL0</accession>
<evidence type="ECO:0000256" key="8">
    <source>
        <dbReference type="PIRSR" id="PIRSR607745-1"/>
    </source>
</evidence>
<dbReference type="STRING" id="5353.A0A1Q3EHL0"/>
<evidence type="ECO:0000256" key="2">
    <source>
        <dbReference type="ARBA" id="ARBA00009241"/>
    </source>
</evidence>
<dbReference type="GO" id="GO:0005758">
    <property type="term" value="C:mitochondrial intermembrane space"/>
    <property type="evidence" value="ECO:0007669"/>
    <property type="project" value="UniProtKB-SubCell"/>
</dbReference>
<evidence type="ECO:0000313" key="9">
    <source>
        <dbReference type="EMBL" id="GAW06682.1"/>
    </source>
</evidence>
<keyword evidence="10" id="KW-1185">Reference proteome</keyword>
<dbReference type="InterPro" id="IPR009069">
    <property type="entry name" value="Cys_alpha_HP_mot_SF"/>
</dbReference>
<dbReference type="InterPro" id="IPR007745">
    <property type="entry name" value="Cyt_c_oxidase_Cu-chaperone"/>
</dbReference>
<keyword evidence="5" id="KW-0496">Mitochondrion</keyword>
<evidence type="ECO:0000256" key="7">
    <source>
        <dbReference type="ARBA" id="ARBA00023186"/>
    </source>
</evidence>
<evidence type="ECO:0000256" key="5">
    <source>
        <dbReference type="ARBA" id="ARBA00023128"/>
    </source>
</evidence>
<feature type="binding site" evidence="8">
    <location>
        <position position="39"/>
    </location>
    <ligand>
        <name>Cu cation</name>
        <dbReference type="ChEBI" id="CHEBI:23378"/>
    </ligand>
</feature>
<dbReference type="Gene3D" id="1.10.287.1130">
    <property type="entry name" value="CytochromE C oxidase copper chaperone"/>
    <property type="match status" value="1"/>
</dbReference>
<evidence type="ECO:0000256" key="6">
    <source>
        <dbReference type="ARBA" id="ARBA00023157"/>
    </source>
</evidence>
<evidence type="ECO:0000256" key="3">
    <source>
        <dbReference type="ARBA" id="ARBA00022723"/>
    </source>
</evidence>
<dbReference type="GO" id="GO:0016531">
    <property type="term" value="F:copper chaperone activity"/>
    <property type="evidence" value="ECO:0007669"/>
    <property type="project" value="InterPro"/>
</dbReference>
<keyword evidence="7" id="KW-0143">Chaperone</keyword>